<dbReference type="AlphaFoldDB" id="A0A2P4YJ54"/>
<evidence type="ECO:0000256" key="2">
    <source>
        <dbReference type="SAM" id="MobiDB-lite"/>
    </source>
</evidence>
<dbReference type="OrthoDB" id="185373at2759"/>
<feature type="compositionally biased region" description="Basic and acidic residues" evidence="2">
    <location>
        <begin position="382"/>
        <end position="397"/>
    </location>
</feature>
<dbReference type="Pfam" id="PF23276">
    <property type="entry name" value="TPR_24"/>
    <property type="match status" value="1"/>
</dbReference>
<dbReference type="Gene3D" id="1.25.40.10">
    <property type="entry name" value="Tetratricopeptide repeat domain"/>
    <property type="match status" value="2"/>
</dbReference>
<accession>A0A2P4YJ54</accession>
<feature type="region of interest" description="Disordered" evidence="2">
    <location>
        <begin position="378"/>
        <end position="398"/>
    </location>
</feature>
<protein>
    <recommendedName>
        <fullName evidence="3">Pentatricopeptide repeat-containing protein-mitochondrial domain-containing protein</fullName>
    </recommendedName>
</protein>
<organism evidence="4 5">
    <name type="scientific">Phytophthora palmivora</name>
    <dbReference type="NCBI Taxonomy" id="4796"/>
    <lineage>
        <taxon>Eukaryota</taxon>
        <taxon>Sar</taxon>
        <taxon>Stramenopiles</taxon>
        <taxon>Oomycota</taxon>
        <taxon>Peronosporomycetes</taxon>
        <taxon>Peronosporales</taxon>
        <taxon>Peronosporaceae</taxon>
        <taxon>Phytophthora</taxon>
    </lineage>
</organism>
<evidence type="ECO:0000313" key="4">
    <source>
        <dbReference type="EMBL" id="POM77813.1"/>
    </source>
</evidence>
<dbReference type="EMBL" id="NCKW01002313">
    <property type="protein sequence ID" value="POM77813.1"/>
    <property type="molecule type" value="Genomic_DNA"/>
</dbReference>
<keyword evidence="1" id="KW-0677">Repeat</keyword>
<feature type="domain" description="Pentatricopeptide repeat-containing protein-mitochondrial" evidence="3">
    <location>
        <begin position="149"/>
        <end position="251"/>
    </location>
</feature>
<dbReference type="InterPro" id="IPR057027">
    <property type="entry name" value="TPR_mt"/>
</dbReference>
<keyword evidence="5" id="KW-1185">Reference proteome</keyword>
<evidence type="ECO:0000256" key="1">
    <source>
        <dbReference type="ARBA" id="ARBA00022737"/>
    </source>
</evidence>
<evidence type="ECO:0000313" key="5">
    <source>
        <dbReference type="Proteomes" id="UP000237271"/>
    </source>
</evidence>
<dbReference type="InterPro" id="IPR011990">
    <property type="entry name" value="TPR-like_helical_dom_sf"/>
</dbReference>
<dbReference type="Proteomes" id="UP000237271">
    <property type="component" value="Unassembled WGS sequence"/>
</dbReference>
<evidence type="ECO:0000259" key="3">
    <source>
        <dbReference type="Pfam" id="PF23276"/>
    </source>
</evidence>
<comment type="caution">
    <text evidence="4">The sequence shown here is derived from an EMBL/GenBank/DDBJ whole genome shotgun (WGS) entry which is preliminary data.</text>
</comment>
<proteinExistence type="predicted"/>
<dbReference type="PANTHER" id="PTHR47447">
    <property type="entry name" value="OS03G0856100 PROTEIN"/>
    <property type="match status" value="1"/>
</dbReference>
<sequence length="571" mass="65050">MRINVAICYGNKFPVKHVSEPLYRLSPRSQLPRNCFRMRWLQLQLFVRCASSSSHNWRQVVADFQLKASDLTAPLAAKDVASVIHVCTQSDRTREALDVIRRGEKRGVTAPLTSHVQICCSWARKGQADRALAMMPQLCEQFGEQFQLQTEIQSNVYDPLLSVFKLQGDWRSTHAAIAQMHELGVTPTLRAFRVLMLTAAKARRKDTLITTVKFMENKFPEVWMDVATLTAMCQALVNVDEYQRVMEIYRQLDDKWIQQEASTMLVNQFLLAAIRNGDSKWKKRANHKSLLDMRLATDIFDRMQKAQKAFPDDFTFAIYMMELKKRGEWAKVLELFNVMLDAQTNNQNALNNDVKKPVINALSCSTVIRVLHKLHAANQSDPKSKQNDKACQGDRKNSNTNLKQDLSVVLKQICIVDLRNIGHASTLIDTCSHQHVKPLLLDNAFKCILDEGIIQKTPWRLKDGFEIALHTFSRGVAKCEVVSAFEEITRITSASLTGNAPLQDLRIITGVGKRSQTFMKPVLRQEIMELLTKSSRPPLWPSSHPTNPGVLLVRHNALRKWLKKGGVVRYF</sequence>
<dbReference type="PANTHER" id="PTHR47447:SF17">
    <property type="entry name" value="OS12G0638900 PROTEIN"/>
    <property type="match status" value="1"/>
</dbReference>
<name>A0A2P4YJ54_9STRA</name>
<gene>
    <name evidence="4" type="ORF">PHPALM_4741</name>
</gene>
<reference evidence="4 5" key="1">
    <citation type="journal article" date="2017" name="Genome Biol. Evol.">
        <title>Phytophthora megakarya and P. palmivora, closely related causal agents of cacao black pod rot, underwent increases in genome sizes and gene numbers by different mechanisms.</title>
        <authorList>
            <person name="Ali S.S."/>
            <person name="Shao J."/>
            <person name="Lary D.J."/>
            <person name="Kronmiller B."/>
            <person name="Shen D."/>
            <person name="Strem M.D."/>
            <person name="Amoako-Attah I."/>
            <person name="Akrofi A.Y."/>
            <person name="Begoude B.A."/>
            <person name="Ten Hoopen G.M."/>
            <person name="Coulibaly K."/>
            <person name="Kebe B.I."/>
            <person name="Melnick R.L."/>
            <person name="Guiltinan M.J."/>
            <person name="Tyler B.M."/>
            <person name="Meinhardt L.W."/>
            <person name="Bailey B.A."/>
        </authorList>
    </citation>
    <scope>NUCLEOTIDE SEQUENCE [LARGE SCALE GENOMIC DNA]</scope>
    <source>
        <strain evidence="5">sbr112.9</strain>
    </source>
</reference>